<comment type="caution">
    <text evidence="2">The sequence shown here is derived from an EMBL/GenBank/DDBJ whole genome shotgun (WGS) entry which is preliminary data.</text>
</comment>
<dbReference type="RefSeq" id="WP_036400054.1">
    <property type="nucleotide sequence ID" value="NZ_CCBB010000002.1"/>
</dbReference>
<dbReference type="PANTHER" id="PTHR35006">
    <property type="entry name" value="GLYOXALASE FAMILY PROTEIN (AFU_ORTHOLOGUE AFUA_5G14830)"/>
    <property type="match status" value="1"/>
</dbReference>
<organism evidence="2 3">
    <name type="scientific">Mycolicibacterium cosmeticum</name>
    <dbReference type="NCBI Taxonomy" id="258533"/>
    <lineage>
        <taxon>Bacteria</taxon>
        <taxon>Bacillati</taxon>
        <taxon>Actinomycetota</taxon>
        <taxon>Actinomycetes</taxon>
        <taxon>Mycobacteriales</taxon>
        <taxon>Mycobacteriaceae</taxon>
        <taxon>Mycolicibacterium</taxon>
    </lineage>
</organism>
<sequence>MLGHLGVNVPDLAAARRYYDELMPLVGFEPFLDADDQIAFRPTGGKPGTYIFLYPSGEPGDYSRHRPGLQHLAFMVGTRSAVPRVHEAVIQLDGVVLHEPQSFPEYPPPYFATFWLDPFGLMLEAVCHHDRD</sequence>
<dbReference type="AlphaFoldDB" id="W9ASW1"/>
<dbReference type="SUPFAM" id="SSF54593">
    <property type="entry name" value="Glyoxalase/Bleomycin resistance protein/Dihydroxybiphenyl dioxygenase"/>
    <property type="match status" value="1"/>
</dbReference>
<evidence type="ECO:0000259" key="1">
    <source>
        <dbReference type="PROSITE" id="PS51819"/>
    </source>
</evidence>
<dbReference type="eggNOG" id="COG0346">
    <property type="taxonomic scope" value="Bacteria"/>
</dbReference>
<evidence type="ECO:0000313" key="2">
    <source>
        <dbReference type="EMBL" id="CDO08884.1"/>
    </source>
</evidence>
<dbReference type="EMBL" id="CCBB010000002">
    <property type="protein sequence ID" value="CDO08884.1"/>
    <property type="molecule type" value="Genomic_DNA"/>
</dbReference>
<keyword evidence="3" id="KW-1185">Reference proteome</keyword>
<reference evidence="2" key="2">
    <citation type="submission" date="2014-03" db="EMBL/GenBank/DDBJ databases">
        <authorList>
            <person name="Urmite Genomes"/>
        </authorList>
    </citation>
    <scope>NUCLEOTIDE SEQUENCE</scope>
    <source>
        <strain evidence="2">DSM 44829</strain>
    </source>
</reference>
<dbReference type="Pfam" id="PF00903">
    <property type="entry name" value="Glyoxalase"/>
    <property type="match status" value="1"/>
</dbReference>
<dbReference type="OrthoDB" id="5242506at2"/>
<evidence type="ECO:0000313" key="3">
    <source>
        <dbReference type="Proteomes" id="UP000028870"/>
    </source>
</evidence>
<feature type="domain" description="VOC" evidence="1">
    <location>
        <begin position="1"/>
        <end position="128"/>
    </location>
</feature>
<name>W9ASW1_MYCCO</name>
<proteinExistence type="predicted"/>
<dbReference type="InterPro" id="IPR037523">
    <property type="entry name" value="VOC_core"/>
</dbReference>
<gene>
    <name evidence="2" type="ORF">BN977_03704</name>
</gene>
<dbReference type="Proteomes" id="UP000028870">
    <property type="component" value="Unassembled WGS sequence"/>
</dbReference>
<dbReference type="InterPro" id="IPR029068">
    <property type="entry name" value="Glyas_Bleomycin-R_OHBP_Dase"/>
</dbReference>
<dbReference type="Gene3D" id="3.10.180.10">
    <property type="entry name" value="2,3-Dihydroxybiphenyl 1,2-Dioxygenase, domain 1"/>
    <property type="match status" value="1"/>
</dbReference>
<dbReference type="PROSITE" id="PS51819">
    <property type="entry name" value="VOC"/>
    <property type="match status" value="1"/>
</dbReference>
<accession>W9ASW1</accession>
<dbReference type="PANTHER" id="PTHR35006:SF2">
    <property type="entry name" value="GLYOXALASE FAMILY PROTEIN (AFU_ORTHOLOGUE AFUA_5G14830)"/>
    <property type="match status" value="1"/>
</dbReference>
<dbReference type="STRING" id="258533.BN977_03704"/>
<dbReference type="InterPro" id="IPR004360">
    <property type="entry name" value="Glyas_Fos-R_dOase_dom"/>
</dbReference>
<protein>
    <submittedName>
        <fullName evidence="2">Glyoxalase</fullName>
    </submittedName>
</protein>
<reference evidence="2" key="1">
    <citation type="submission" date="2014-03" db="EMBL/GenBank/DDBJ databases">
        <title>Draft Genome Sequence of Mycobacterium cosmeticum DSM 44829.</title>
        <authorList>
            <person name="Croce O."/>
            <person name="Robert C."/>
            <person name="Raoult D."/>
            <person name="Drancourt M."/>
        </authorList>
    </citation>
    <scope>NUCLEOTIDE SEQUENCE [LARGE SCALE GENOMIC DNA]</scope>
    <source>
        <strain evidence="2">DSM 44829</strain>
    </source>
</reference>